<dbReference type="EnsemblPlants" id="PNT73545">
    <property type="protein sequence ID" value="PNT73545"/>
    <property type="gene ID" value="BRADI_2g60221v3"/>
</dbReference>
<evidence type="ECO:0000313" key="2">
    <source>
        <dbReference type="EMBL" id="PNT73545.1"/>
    </source>
</evidence>
<dbReference type="EMBL" id="CM000881">
    <property type="protein sequence ID" value="PNT73545.1"/>
    <property type="molecule type" value="Genomic_DNA"/>
</dbReference>
<feature type="compositionally biased region" description="Basic and acidic residues" evidence="1">
    <location>
        <begin position="269"/>
        <end position="282"/>
    </location>
</feature>
<name>A0A2K2DGY4_BRADI</name>
<dbReference type="Gramene" id="PNT73545">
    <property type="protein sequence ID" value="PNT73545"/>
    <property type="gene ID" value="BRADI_2g60221v3"/>
</dbReference>
<organism evidence="2">
    <name type="scientific">Brachypodium distachyon</name>
    <name type="common">Purple false brome</name>
    <name type="synonym">Trachynia distachya</name>
    <dbReference type="NCBI Taxonomy" id="15368"/>
    <lineage>
        <taxon>Eukaryota</taxon>
        <taxon>Viridiplantae</taxon>
        <taxon>Streptophyta</taxon>
        <taxon>Embryophyta</taxon>
        <taxon>Tracheophyta</taxon>
        <taxon>Spermatophyta</taxon>
        <taxon>Magnoliopsida</taxon>
        <taxon>Liliopsida</taxon>
        <taxon>Poales</taxon>
        <taxon>Poaceae</taxon>
        <taxon>BOP clade</taxon>
        <taxon>Pooideae</taxon>
        <taxon>Stipodae</taxon>
        <taxon>Brachypodieae</taxon>
        <taxon>Brachypodium</taxon>
    </lineage>
</organism>
<gene>
    <name evidence="2" type="ORF">BRADI_2g60221v3</name>
</gene>
<feature type="region of interest" description="Disordered" evidence="1">
    <location>
        <begin position="238"/>
        <end position="298"/>
    </location>
</feature>
<evidence type="ECO:0000313" key="3">
    <source>
        <dbReference type="EnsemblPlants" id="PNT73545"/>
    </source>
</evidence>
<dbReference type="FunCoup" id="A0A2K2DGY4">
    <property type="interactions" value="252"/>
</dbReference>
<dbReference type="InParanoid" id="A0A2K2DGY4"/>
<reference evidence="2" key="2">
    <citation type="submission" date="2017-06" db="EMBL/GenBank/DDBJ databases">
        <title>WGS assembly of Brachypodium distachyon.</title>
        <authorList>
            <consortium name="The International Brachypodium Initiative"/>
            <person name="Lucas S."/>
            <person name="Harmon-Smith M."/>
            <person name="Lail K."/>
            <person name="Tice H."/>
            <person name="Grimwood J."/>
            <person name="Bruce D."/>
            <person name="Barry K."/>
            <person name="Shu S."/>
            <person name="Lindquist E."/>
            <person name="Wang M."/>
            <person name="Pitluck S."/>
            <person name="Vogel J.P."/>
            <person name="Garvin D.F."/>
            <person name="Mockler T.C."/>
            <person name="Schmutz J."/>
            <person name="Rokhsar D."/>
            <person name="Bevan M.W."/>
        </authorList>
    </citation>
    <scope>NUCLEOTIDE SEQUENCE</scope>
    <source>
        <strain evidence="2">Bd21</strain>
    </source>
</reference>
<protein>
    <submittedName>
        <fullName evidence="2 3">Uncharacterized protein</fullName>
    </submittedName>
</protein>
<feature type="region of interest" description="Disordered" evidence="1">
    <location>
        <begin position="347"/>
        <end position="366"/>
    </location>
</feature>
<accession>A0A2K2DGY4</accession>
<dbReference type="Proteomes" id="UP000008810">
    <property type="component" value="Chromosome 2"/>
</dbReference>
<proteinExistence type="predicted"/>
<feature type="compositionally biased region" description="Basic and acidic residues" evidence="1">
    <location>
        <begin position="238"/>
        <end position="248"/>
    </location>
</feature>
<dbReference type="AlphaFoldDB" id="A0A2K2DGY4"/>
<sequence>MHWMQHLVSEELGAHTTGQAEIQQHAEPKHVLLQIEHQQVILQLLPAEDHRRLALHVHSAAASGGGVIIHGEYPDAQPVLRLHHVVPVEQRPVPRGAVPELEVDSWHVEHRRPLQHREPTPVAELERFSFRRRHALHGGHRDLAPGDGVVEGRREGVEHVAPHVAVLRGRAQHDAAMVVGEVEVERAGGDGRPGDFAVPGDGDGLDGDVVAAAGGIGEERGVRDGGRGRVVDEAARVRRREEHGRVAEGGEEGEAEGELVAEQAASGELRGERERAAGEARDAGGGCGEGSEKPAGRALAGDGEGLLWRDVARAGGGALAGYRVEGFVPGAGALVARDGTVRRQWRRAGGPDEGAGEVDDERRPVGLDGDGVERCLRVLGEPGDQRRLGGRGWRVLGARRRRG</sequence>
<evidence type="ECO:0000256" key="1">
    <source>
        <dbReference type="SAM" id="MobiDB-lite"/>
    </source>
</evidence>
<evidence type="ECO:0000313" key="4">
    <source>
        <dbReference type="Proteomes" id="UP000008810"/>
    </source>
</evidence>
<feature type="compositionally biased region" description="Acidic residues" evidence="1">
    <location>
        <begin position="249"/>
        <end position="259"/>
    </location>
</feature>
<reference evidence="2 3" key="1">
    <citation type="journal article" date="2010" name="Nature">
        <title>Genome sequencing and analysis of the model grass Brachypodium distachyon.</title>
        <authorList>
            <consortium name="International Brachypodium Initiative"/>
        </authorList>
    </citation>
    <scope>NUCLEOTIDE SEQUENCE [LARGE SCALE GENOMIC DNA]</scope>
    <source>
        <strain evidence="2 3">Bd21</strain>
    </source>
</reference>
<reference evidence="3" key="3">
    <citation type="submission" date="2018-08" db="UniProtKB">
        <authorList>
            <consortium name="EnsemblPlants"/>
        </authorList>
    </citation>
    <scope>IDENTIFICATION</scope>
    <source>
        <strain evidence="3">cv. Bd21</strain>
    </source>
</reference>
<keyword evidence="4" id="KW-1185">Reference proteome</keyword>